<comment type="subcellular location">
    <subcellularLocation>
        <location evidence="1">Membrane</location>
        <topology evidence="1">Multi-pass membrane protein</topology>
    </subcellularLocation>
</comment>
<evidence type="ECO:0000256" key="9">
    <source>
        <dbReference type="SAM" id="Phobius"/>
    </source>
</evidence>
<feature type="compositionally biased region" description="Basic residues" evidence="8">
    <location>
        <begin position="492"/>
        <end position="502"/>
    </location>
</feature>
<dbReference type="GO" id="GO:0005886">
    <property type="term" value="C:plasma membrane"/>
    <property type="evidence" value="ECO:0007669"/>
    <property type="project" value="TreeGrafter"/>
</dbReference>
<dbReference type="EMBL" id="AP021857">
    <property type="protein sequence ID" value="BBO22285.1"/>
    <property type="molecule type" value="Genomic_DNA"/>
</dbReference>
<evidence type="ECO:0000256" key="5">
    <source>
        <dbReference type="ARBA" id="ARBA00022989"/>
    </source>
</evidence>
<dbReference type="Pfam" id="PF00474">
    <property type="entry name" value="SSF"/>
    <property type="match status" value="1"/>
</dbReference>
<feature type="transmembrane region" description="Helical" evidence="9">
    <location>
        <begin position="188"/>
        <end position="207"/>
    </location>
</feature>
<gene>
    <name evidence="10" type="ORF">DSYM_29840</name>
</gene>
<dbReference type="CDD" id="cd11474">
    <property type="entry name" value="SLC5sbd_CHT"/>
    <property type="match status" value="1"/>
</dbReference>
<feature type="transmembrane region" description="Helical" evidence="9">
    <location>
        <begin position="6"/>
        <end position="25"/>
    </location>
</feature>
<dbReference type="PANTHER" id="PTHR48086:SF7">
    <property type="entry name" value="SODIUM-SOLUTE SYMPORTER-RELATED"/>
    <property type="match status" value="1"/>
</dbReference>
<feature type="transmembrane region" description="Helical" evidence="9">
    <location>
        <begin position="227"/>
        <end position="247"/>
    </location>
</feature>
<dbReference type="InterPro" id="IPR001734">
    <property type="entry name" value="Na/solute_symporter"/>
</dbReference>
<evidence type="ECO:0000256" key="6">
    <source>
        <dbReference type="ARBA" id="ARBA00023136"/>
    </source>
</evidence>
<dbReference type="Proteomes" id="UP000662914">
    <property type="component" value="Chromosome"/>
</dbReference>
<dbReference type="PROSITE" id="PS50283">
    <property type="entry name" value="NA_SOLUT_SYMP_3"/>
    <property type="match status" value="1"/>
</dbReference>
<comment type="similarity">
    <text evidence="2 7">Belongs to the sodium:solute symporter (SSF) (TC 2.A.21) family.</text>
</comment>
<evidence type="ECO:0000256" key="7">
    <source>
        <dbReference type="RuleBase" id="RU362091"/>
    </source>
</evidence>
<protein>
    <submittedName>
        <fullName evidence="10">Sodium:solute symporter</fullName>
    </submittedName>
</protein>
<feature type="compositionally biased region" description="Basic and acidic residues" evidence="8">
    <location>
        <begin position="503"/>
        <end position="514"/>
    </location>
</feature>
<keyword evidence="6 9" id="KW-0472">Membrane</keyword>
<accession>A0A809RD21</accession>
<feature type="transmembrane region" description="Helical" evidence="9">
    <location>
        <begin position="37"/>
        <end position="64"/>
    </location>
</feature>
<sequence>MLLWFVILYLMVSVGIGLLAATRVHSAKDFAVAGRSLPLPVVTATVFATWFGAEAVFGVSATFVKDGLTGVVADPFGSSLCLVIAGILFSRYLYKLNILTLGDFYRMRYNRAAEVLTALCIVTSYLGWVAAQIKALGLIFFVVTDGAVSQQAGMIIGAAIVVTYTTFGGMFSVAILDFVQMAVSMGGLLFIAWVASGKVGGGTAAIVAHAAEAGKLEFFPAAEPLKWIAFLGAWVTMMLGSIPQQDVFQRVTSAKSARVALWGSILGASIYFCFTFVPMFIAYSATLIDPAHFGKLIEEDSQLVLPTLVLQHMPLAAQVLFFGAVLSAIMSCSSATLLAPSVTFAENVIKGFYPKMGDRQFLWVMRATLVGFASLVLAFALNSQSSILKMVESAYKVTLAGAFVPLVAGIFWKRATSQGALAAIFGGLLSWLLVEVLVAGGGEAAGVYGYALVGDEGVPPQLVGLAVSALGMFAGSLLPQWIAHPSPASPLHAHHAAARTHHVPHDGEHHHKPH</sequence>
<dbReference type="Gene3D" id="1.20.1730.10">
    <property type="entry name" value="Sodium/glucose cotransporter"/>
    <property type="match status" value="1"/>
</dbReference>
<dbReference type="KEGG" id="ddz:DSYM_29840"/>
<dbReference type="InterPro" id="IPR050277">
    <property type="entry name" value="Sodium:Solute_Symporter"/>
</dbReference>
<dbReference type="GO" id="GO:0022857">
    <property type="term" value="F:transmembrane transporter activity"/>
    <property type="evidence" value="ECO:0007669"/>
    <property type="project" value="InterPro"/>
</dbReference>
<feature type="transmembrane region" description="Helical" evidence="9">
    <location>
        <begin position="76"/>
        <end position="94"/>
    </location>
</feature>
<feature type="transmembrane region" description="Helical" evidence="9">
    <location>
        <begin position="419"/>
        <end position="442"/>
    </location>
</feature>
<proteinExistence type="inferred from homology"/>
<dbReference type="AlphaFoldDB" id="A0A809RD21"/>
<evidence type="ECO:0000256" key="1">
    <source>
        <dbReference type="ARBA" id="ARBA00004141"/>
    </source>
</evidence>
<dbReference type="PANTHER" id="PTHR48086">
    <property type="entry name" value="SODIUM/PROLINE SYMPORTER-RELATED"/>
    <property type="match status" value="1"/>
</dbReference>
<feature type="transmembrane region" description="Helical" evidence="9">
    <location>
        <begin position="361"/>
        <end position="381"/>
    </location>
</feature>
<feature type="transmembrane region" description="Helical" evidence="9">
    <location>
        <begin position="315"/>
        <end position="340"/>
    </location>
</feature>
<evidence type="ECO:0000313" key="11">
    <source>
        <dbReference type="Proteomes" id="UP000662914"/>
    </source>
</evidence>
<keyword evidence="4 9" id="KW-0812">Transmembrane</keyword>
<feature type="transmembrane region" description="Helical" evidence="9">
    <location>
        <begin position="393"/>
        <end position="412"/>
    </location>
</feature>
<evidence type="ECO:0000256" key="3">
    <source>
        <dbReference type="ARBA" id="ARBA00022448"/>
    </source>
</evidence>
<feature type="transmembrane region" description="Helical" evidence="9">
    <location>
        <begin position="462"/>
        <end position="482"/>
    </location>
</feature>
<feature type="region of interest" description="Disordered" evidence="8">
    <location>
        <begin position="489"/>
        <end position="514"/>
    </location>
</feature>
<evidence type="ECO:0000256" key="8">
    <source>
        <dbReference type="SAM" id="MobiDB-lite"/>
    </source>
</evidence>
<keyword evidence="5 9" id="KW-1133">Transmembrane helix</keyword>
<feature type="transmembrane region" description="Helical" evidence="9">
    <location>
        <begin position="259"/>
        <end position="283"/>
    </location>
</feature>
<evidence type="ECO:0000256" key="2">
    <source>
        <dbReference type="ARBA" id="ARBA00006434"/>
    </source>
</evidence>
<name>A0A809RD21_9PROT</name>
<evidence type="ECO:0000313" key="10">
    <source>
        <dbReference type="EMBL" id="BBO22285.1"/>
    </source>
</evidence>
<dbReference type="InterPro" id="IPR038377">
    <property type="entry name" value="Na/Glc_symporter_sf"/>
</dbReference>
<keyword evidence="3" id="KW-0813">Transport</keyword>
<evidence type="ECO:0000256" key="4">
    <source>
        <dbReference type="ARBA" id="ARBA00022692"/>
    </source>
</evidence>
<feature type="transmembrane region" description="Helical" evidence="9">
    <location>
        <begin position="155"/>
        <end position="176"/>
    </location>
</feature>
<reference evidence="10" key="1">
    <citation type="journal article" name="DNA Res.">
        <title>The physiological potential of anammox bacteria as revealed by their core genome structure.</title>
        <authorList>
            <person name="Okubo T."/>
            <person name="Toyoda A."/>
            <person name="Fukuhara K."/>
            <person name="Uchiyama I."/>
            <person name="Harigaya Y."/>
            <person name="Kuroiwa M."/>
            <person name="Suzuki T."/>
            <person name="Murakami Y."/>
            <person name="Suwa Y."/>
            <person name="Takami H."/>
        </authorList>
    </citation>
    <scope>NUCLEOTIDE SEQUENCE</scope>
    <source>
        <strain evidence="10">317325-3</strain>
    </source>
</reference>
<organism evidence="10 11">
    <name type="scientific">Candidatus Desulfobacillus denitrificans</name>
    <dbReference type="NCBI Taxonomy" id="2608985"/>
    <lineage>
        <taxon>Bacteria</taxon>
        <taxon>Pseudomonadati</taxon>
        <taxon>Pseudomonadota</taxon>
        <taxon>Betaproteobacteria</taxon>
        <taxon>Candidatus Desulfobacillus</taxon>
    </lineage>
</organism>
<feature type="transmembrane region" description="Helical" evidence="9">
    <location>
        <begin position="115"/>
        <end position="143"/>
    </location>
</feature>